<gene>
    <name evidence="1" type="ORF">CIT31_06065</name>
</gene>
<name>A0A271KKL9_9HYPH</name>
<dbReference type="RefSeq" id="WP_095517875.1">
    <property type="nucleotide sequence ID" value="NZ_NPKH01000014.1"/>
</dbReference>
<reference evidence="1 2" key="1">
    <citation type="submission" date="2017-08" db="EMBL/GenBank/DDBJ databases">
        <title>Mesorhizobium wenxinae sp. nov., a novel rhizobial species isolated from root nodules of chickpea (Cicer arietinum L.).</title>
        <authorList>
            <person name="Zhang J."/>
        </authorList>
    </citation>
    <scope>NUCLEOTIDE SEQUENCE [LARGE SCALE GENOMIC DNA]</scope>
    <source>
        <strain evidence="2">WYCCWR 10019</strain>
    </source>
</reference>
<protein>
    <submittedName>
        <fullName evidence="1">Uncharacterized protein</fullName>
    </submittedName>
</protein>
<keyword evidence="2" id="KW-1185">Reference proteome</keyword>
<dbReference type="AlphaFoldDB" id="A0A271KKL9"/>
<sequence length="65" mass="7007">MSSSAIPFWQFGFVPYIQNRQPNKSSLNGALGQRESINKVLGYDAAAALANDAANKEKFGAVMSQ</sequence>
<comment type="caution">
    <text evidence="1">The sequence shown here is derived from an EMBL/GenBank/DDBJ whole genome shotgun (WGS) entry which is preliminary data.</text>
</comment>
<dbReference type="Proteomes" id="UP000215931">
    <property type="component" value="Unassembled WGS sequence"/>
</dbReference>
<evidence type="ECO:0000313" key="1">
    <source>
        <dbReference type="EMBL" id="PAP96246.1"/>
    </source>
</evidence>
<dbReference type="EMBL" id="NPKH01000014">
    <property type="protein sequence ID" value="PAP96246.1"/>
    <property type="molecule type" value="Genomic_DNA"/>
</dbReference>
<proteinExistence type="predicted"/>
<evidence type="ECO:0000313" key="2">
    <source>
        <dbReference type="Proteomes" id="UP000215931"/>
    </source>
</evidence>
<accession>A0A271KKL9</accession>
<organism evidence="1 2">
    <name type="scientific">Mesorhizobium wenxiniae</name>
    <dbReference type="NCBI Taxonomy" id="2014805"/>
    <lineage>
        <taxon>Bacteria</taxon>
        <taxon>Pseudomonadati</taxon>
        <taxon>Pseudomonadota</taxon>
        <taxon>Alphaproteobacteria</taxon>
        <taxon>Hyphomicrobiales</taxon>
        <taxon>Phyllobacteriaceae</taxon>
        <taxon>Mesorhizobium</taxon>
    </lineage>
</organism>